<name>A0A5Q8BF09_PARDI</name>
<gene>
    <name evidence="2" type="ORF">GKD59_08360</name>
</gene>
<proteinExistence type="predicted"/>
<evidence type="ECO:0000313" key="3">
    <source>
        <dbReference type="Proteomes" id="UP000463337"/>
    </source>
</evidence>
<accession>A0A5Q8BF09</accession>
<comment type="caution">
    <text evidence="2">The sequence shown here is derived from an EMBL/GenBank/DDBJ whole genome shotgun (WGS) entry which is preliminary data.</text>
</comment>
<dbReference type="EMBL" id="WKLT01000006">
    <property type="protein sequence ID" value="MRY57923.1"/>
    <property type="molecule type" value="Genomic_DNA"/>
</dbReference>
<keyword evidence="1" id="KW-0812">Transmembrane</keyword>
<organism evidence="2 3">
    <name type="scientific">Parabacteroides distasonis</name>
    <dbReference type="NCBI Taxonomy" id="823"/>
    <lineage>
        <taxon>Bacteria</taxon>
        <taxon>Pseudomonadati</taxon>
        <taxon>Bacteroidota</taxon>
        <taxon>Bacteroidia</taxon>
        <taxon>Bacteroidales</taxon>
        <taxon>Tannerellaceae</taxon>
        <taxon>Parabacteroides</taxon>
    </lineage>
</organism>
<keyword evidence="1" id="KW-0472">Membrane</keyword>
<dbReference type="Proteomes" id="UP000463337">
    <property type="component" value="Unassembled WGS sequence"/>
</dbReference>
<evidence type="ECO:0000313" key="2">
    <source>
        <dbReference type="EMBL" id="MRY57923.1"/>
    </source>
</evidence>
<sequence length="196" mass="22323">MKTIYDPGWGVVWRIYSKENLKKSIWLPLILTVVSFAVCFFSKKNPLGLIEYVGSTILSVGPNMLGFTLSGYALMMGLSNSEFIQGLINFREEGKEYSLFQSLNTVFAVVLGMMFLTTLVGAFTCIIIKAEISLPKDLDDLTDMYNWICLFILMFLMYYTINAIKDIVINIFNFGQYVQVYAEEPEDNELKEKGSE</sequence>
<evidence type="ECO:0000256" key="1">
    <source>
        <dbReference type="SAM" id="Phobius"/>
    </source>
</evidence>
<protein>
    <submittedName>
        <fullName evidence="2">Uncharacterized protein</fullName>
    </submittedName>
</protein>
<feature type="transmembrane region" description="Helical" evidence="1">
    <location>
        <begin position="106"/>
        <end position="132"/>
    </location>
</feature>
<feature type="transmembrane region" description="Helical" evidence="1">
    <location>
        <begin position="49"/>
        <end position="74"/>
    </location>
</feature>
<dbReference type="RefSeq" id="WP_122246668.1">
    <property type="nucleotide sequence ID" value="NZ_JADNMM010000002.1"/>
</dbReference>
<feature type="transmembrane region" description="Helical" evidence="1">
    <location>
        <begin position="25"/>
        <end position="42"/>
    </location>
</feature>
<feature type="transmembrane region" description="Helical" evidence="1">
    <location>
        <begin position="144"/>
        <end position="161"/>
    </location>
</feature>
<dbReference type="AlphaFoldDB" id="A0A5Q8BF09"/>
<keyword evidence="1" id="KW-1133">Transmembrane helix</keyword>
<reference evidence="2 3" key="1">
    <citation type="journal article" date="2019" name="Nat. Med.">
        <title>A library of human gut bacterial isolates paired with longitudinal multiomics data enables mechanistic microbiome research.</title>
        <authorList>
            <person name="Poyet M."/>
            <person name="Groussin M."/>
            <person name="Gibbons S.M."/>
            <person name="Avila-Pacheco J."/>
            <person name="Jiang X."/>
            <person name="Kearney S.M."/>
            <person name="Perrotta A.R."/>
            <person name="Berdy B."/>
            <person name="Zhao S."/>
            <person name="Lieberman T.D."/>
            <person name="Swanson P.K."/>
            <person name="Smith M."/>
            <person name="Roesemann S."/>
            <person name="Alexander J.E."/>
            <person name="Rich S.A."/>
            <person name="Livny J."/>
            <person name="Vlamakis H."/>
            <person name="Clish C."/>
            <person name="Bullock K."/>
            <person name="Deik A."/>
            <person name="Scott J."/>
            <person name="Pierce K.A."/>
            <person name="Xavier R.J."/>
            <person name="Alm E.J."/>
        </authorList>
    </citation>
    <scope>NUCLEOTIDE SEQUENCE [LARGE SCALE GENOMIC DNA]</scope>
    <source>
        <strain evidence="2 3">BIOML-A41</strain>
    </source>
</reference>